<keyword evidence="2" id="KW-0436">Ligase</keyword>
<dbReference type="EMBL" id="CP139487">
    <property type="protein sequence ID" value="WPU63509.1"/>
    <property type="molecule type" value="Genomic_DNA"/>
</dbReference>
<comment type="similarity">
    <text evidence="1">Belongs to the ATP-dependent AMP-binding enzyme family.</text>
</comment>
<dbReference type="Pfam" id="PF13193">
    <property type="entry name" value="AMP-binding_C"/>
    <property type="match status" value="1"/>
</dbReference>
<dbReference type="Pfam" id="PF00501">
    <property type="entry name" value="AMP-binding"/>
    <property type="match status" value="1"/>
</dbReference>
<feature type="domain" description="AMP-dependent synthetase/ligase" evidence="5">
    <location>
        <begin position="49"/>
        <end position="401"/>
    </location>
</feature>
<dbReference type="RefSeq" id="WP_321390341.1">
    <property type="nucleotide sequence ID" value="NZ_CP139487.1"/>
</dbReference>
<dbReference type="GO" id="GO:0006637">
    <property type="term" value="P:acyl-CoA metabolic process"/>
    <property type="evidence" value="ECO:0007669"/>
    <property type="project" value="TreeGrafter"/>
</dbReference>
<organism evidence="7 8">
    <name type="scientific">Peredibacter starrii</name>
    <dbReference type="NCBI Taxonomy" id="28202"/>
    <lineage>
        <taxon>Bacteria</taxon>
        <taxon>Pseudomonadati</taxon>
        <taxon>Bdellovibrionota</taxon>
        <taxon>Bacteriovoracia</taxon>
        <taxon>Bacteriovoracales</taxon>
        <taxon>Bacteriovoracaceae</taxon>
        <taxon>Peredibacter</taxon>
    </lineage>
</organism>
<dbReference type="GO" id="GO:0004321">
    <property type="term" value="F:fatty-acyl-CoA synthase activity"/>
    <property type="evidence" value="ECO:0007669"/>
    <property type="project" value="TreeGrafter"/>
</dbReference>
<keyword evidence="8" id="KW-1185">Reference proteome</keyword>
<gene>
    <name evidence="7" type="ORF">SOO65_12500</name>
</gene>
<evidence type="ECO:0000313" key="7">
    <source>
        <dbReference type="EMBL" id="WPU63509.1"/>
    </source>
</evidence>
<protein>
    <submittedName>
        <fullName evidence="7">AMP-binding protein</fullName>
    </submittedName>
</protein>
<evidence type="ECO:0000313" key="8">
    <source>
        <dbReference type="Proteomes" id="UP001324634"/>
    </source>
</evidence>
<dbReference type="InterPro" id="IPR045851">
    <property type="entry name" value="AMP-bd_C_sf"/>
</dbReference>
<dbReference type="AlphaFoldDB" id="A0AAX4HJT6"/>
<dbReference type="InterPro" id="IPR000873">
    <property type="entry name" value="AMP-dep_synth/lig_dom"/>
</dbReference>
<proteinExistence type="inferred from homology"/>
<dbReference type="Proteomes" id="UP001324634">
    <property type="component" value="Chromosome"/>
</dbReference>
<keyword evidence="3" id="KW-0547">Nucleotide-binding</keyword>
<dbReference type="PROSITE" id="PS00455">
    <property type="entry name" value="AMP_BINDING"/>
    <property type="match status" value="1"/>
</dbReference>
<dbReference type="GO" id="GO:0006633">
    <property type="term" value="P:fatty acid biosynthetic process"/>
    <property type="evidence" value="ECO:0007669"/>
    <property type="project" value="TreeGrafter"/>
</dbReference>
<dbReference type="Gene3D" id="3.40.50.12780">
    <property type="entry name" value="N-terminal domain of ligase-like"/>
    <property type="match status" value="1"/>
</dbReference>
<accession>A0AAX4HJT6</accession>
<keyword evidence="4" id="KW-0067">ATP-binding</keyword>
<evidence type="ECO:0000256" key="3">
    <source>
        <dbReference type="ARBA" id="ARBA00022741"/>
    </source>
</evidence>
<evidence type="ECO:0000259" key="6">
    <source>
        <dbReference type="Pfam" id="PF13193"/>
    </source>
</evidence>
<sequence>MSKSNTQKFQEARDFLLNHRLDYDKCVTEFKWPELQEFNWARDWFDVYAQNSTKTALWIRKDDGTDIKLSYQELSERSDRVASFLQGLGVIPGERIIVLLPNVVPIWELMLASIKVGAILVPTSTLATKEEIQDRLTRSGAKFLVTEPSLVSKVPETPGLTKILFGGTDKNWQNYEDAYSSNRKYYHAKTKAHDPLLLYFTSGTTSKAKLVQHTHQSYPVGHLSTMYWIGIQENDLHQNISSPGWAKHAWSSFFAPFNAGATTLVHDYARFNAQNSIKLLHDAKVNTLCAPPTVWRMMILEDLGLKPLQLREIVSAGEPLNPEVIEKVENSWGLQIRDGYGQSETTAQIGNSPGQTIKPGSMGRPLPGYKISLLDSNYEVSKEGEVSIHLDQRPLSLMSGYVDDLEKTQAVMQKGFYRTGDEAMIDDDGYIFFVGRGDDVFKSSDYRISPFELESVLIEHDAIAEAAIVPSPDPLRTNLAKAYVTLKPGIKPSREIAEKILKFAKDALPPYKRIRKIEFQDLPKTISGKIRRVELRKAEAAKVAKNEKGEQEYFLSDFE</sequence>
<reference evidence="7 8" key="1">
    <citation type="submission" date="2023-11" db="EMBL/GenBank/DDBJ databases">
        <title>Peredibacter starrii A3.12.</title>
        <authorList>
            <person name="Mitchell R.J."/>
        </authorList>
    </citation>
    <scope>NUCLEOTIDE SEQUENCE [LARGE SCALE GENOMIC DNA]</scope>
    <source>
        <strain evidence="7 8">A3.12</strain>
    </source>
</reference>
<dbReference type="InterPro" id="IPR051087">
    <property type="entry name" value="Mitochondrial_ACSM"/>
</dbReference>
<dbReference type="InterPro" id="IPR020845">
    <property type="entry name" value="AMP-binding_CS"/>
</dbReference>
<dbReference type="Gene3D" id="3.30.300.30">
    <property type="match status" value="1"/>
</dbReference>
<dbReference type="PANTHER" id="PTHR43605">
    <property type="entry name" value="ACYL-COENZYME A SYNTHETASE"/>
    <property type="match status" value="1"/>
</dbReference>
<dbReference type="InterPro" id="IPR042099">
    <property type="entry name" value="ANL_N_sf"/>
</dbReference>
<evidence type="ECO:0000256" key="2">
    <source>
        <dbReference type="ARBA" id="ARBA00022598"/>
    </source>
</evidence>
<dbReference type="GO" id="GO:0015645">
    <property type="term" value="F:fatty acid ligase activity"/>
    <property type="evidence" value="ECO:0007669"/>
    <property type="project" value="TreeGrafter"/>
</dbReference>
<dbReference type="InterPro" id="IPR025110">
    <property type="entry name" value="AMP-bd_C"/>
</dbReference>
<evidence type="ECO:0000256" key="4">
    <source>
        <dbReference type="ARBA" id="ARBA00022840"/>
    </source>
</evidence>
<dbReference type="GO" id="GO:0016405">
    <property type="term" value="F:CoA-ligase activity"/>
    <property type="evidence" value="ECO:0007669"/>
    <property type="project" value="UniProtKB-ARBA"/>
</dbReference>
<name>A0AAX4HJT6_9BACT</name>
<dbReference type="GO" id="GO:0005524">
    <property type="term" value="F:ATP binding"/>
    <property type="evidence" value="ECO:0007669"/>
    <property type="project" value="UniProtKB-KW"/>
</dbReference>
<dbReference type="PANTHER" id="PTHR43605:SF10">
    <property type="entry name" value="ACYL-COA SYNTHETASE MEDIUM CHAIN FAMILY MEMBER 3"/>
    <property type="match status" value="1"/>
</dbReference>
<evidence type="ECO:0000256" key="1">
    <source>
        <dbReference type="ARBA" id="ARBA00006432"/>
    </source>
</evidence>
<dbReference type="SUPFAM" id="SSF56801">
    <property type="entry name" value="Acetyl-CoA synthetase-like"/>
    <property type="match status" value="1"/>
</dbReference>
<feature type="domain" description="AMP-binding enzyme C-terminal" evidence="6">
    <location>
        <begin position="452"/>
        <end position="529"/>
    </location>
</feature>
<dbReference type="KEGG" id="psti:SOO65_12500"/>
<evidence type="ECO:0000259" key="5">
    <source>
        <dbReference type="Pfam" id="PF00501"/>
    </source>
</evidence>